<dbReference type="STRING" id="208445.SAMN04489727_6580"/>
<feature type="transmembrane region" description="Helical" evidence="1">
    <location>
        <begin position="164"/>
        <end position="187"/>
    </location>
</feature>
<protein>
    <submittedName>
        <fullName evidence="2">Uncharacterized protein</fullName>
    </submittedName>
</protein>
<evidence type="ECO:0000313" key="3">
    <source>
        <dbReference type="Proteomes" id="UP000199622"/>
    </source>
</evidence>
<proteinExistence type="predicted"/>
<dbReference type="AlphaFoldDB" id="A0A1H4Y718"/>
<keyword evidence="1" id="KW-0812">Transmembrane</keyword>
<reference evidence="3" key="1">
    <citation type="submission" date="2016-10" db="EMBL/GenBank/DDBJ databases">
        <authorList>
            <person name="Varghese N."/>
            <person name="Submissions S."/>
        </authorList>
    </citation>
    <scope>NUCLEOTIDE SEQUENCE [LARGE SCALE GENOMIC DNA]</scope>
    <source>
        <strain evidence="3">DSM 44544</strain>
    </source>
</reference>
<dbReference type="EMBL" id="FNSO01000004">
    <property type="protein sequence ID" value="SED13776.1"/>
    <property type="molecule type" value="Genomic_DNA"/>
</dbReference>
<feature type="transmembrane region" description="Helical" evidence="1">
    <location>
        <begin position="71"/>
        <end position="89"/>
    </location>
</feature>
<name>A0A1H4Y718_9PSEU</name>
<gene>
    <name evidence="2" type="ORF">SAMN04489727_6580</name>
</gene>
<evidence type="ECO:0000313" key="2">
    <source>
        <dbReference type="EMBL" id="SED13776.1"/>
    </source>
</evidence>
<dbReference type="OrthoDB" id="5188995at2"/>
<sequence>MLRPLTRSRAVVLAVWIQLLTALSFVLSIIVVWTSGADAQAAAEAELARQGLPASLLAEHGVSFGSNTAETPLPAAIITVLVVLARLNLTGRRAGQVLSWVFHPLLAVAGALIVPAQLFTATFLATSFRDSGDPVLRQVDVPKLVDAAREAMPSWLPVVDGAKLVLTTAGSLLVIVLLALPASRAFFRGRKRINPTSKSESTA</sequence>
<dbReference type="Proteomes" id="UP000199622">
    <property type="component" value="Unassembled WGS sequence"/>
</dbReference>
<feature type="transmembrane region" description="Helical" evidence="1">
    <location>
        <begin position="101"/>
        <end position="125"/>
    </location>
</feature>
<dbReference type="RefSeq" id="WP_091314621.1">
    <property type="nucleotide sequence ID" value="NZ_FNSO01000004.1"/>
</dbReference>
<organism evidence="2 3">
    <name type="scientific">Amycolatopsis tolypomycina</name>
    <dbReference type="NCBI Taxonomy" id="208445"/>
    <lineage>
        <taxon>Bacteria</taxon>
        <taxon>Bacillati</taxon>
        <taxon>Actinomycetota</taxon>
        <taxon>Actinomycetes</taxon>
        <taxon>Pseudonocardiales</taxon>
        <taxon>Pseudonocardiaceae</taxon>
        <taxon>Amycolatopsis</taxon>
    </lineage>
</organism>
<feature type="transmembrane region" description="Helical" evidence="1">
    <location>
        <begin position="12"/>
        <end position="33"/>
    </location>
</feature>
<accession>A0A1H4Y718</accession>
<keyword evidence="1" id="KW-1133">Transmembrane helix</keyword>
<keyword evidence="1" id="KW-0472">Membrane</keyword>
<evidence type="ECO:0000256" key="1">
    <source>
        <dbReference type="SAM" id="Phobius"/>
    </source>
</evidence>
<keyword evidence="3" id="KW-1185">Reference proteome</keyword>